<name>A0ABD0MRK0_CIRMR</name>
<sequence>MYIDIDTEISHCAPCDALKPHQVKEPLQLHEISDLPWSFTAADRFDWHGKTQSAKHLLEKCYCLHTDIRAALLHFRNLPRDGLLKTRTFFPVTKAMLHPVLHTDVQEPITKQRKKRKDYYDRNAHQLPALKPGQTIRMQAAHGFDKLAIMNSPAKQPNSYAVTSQGAKFIRNRRHLLHVSESPPADFKDDLPVVTDTGALATPSNSEGSMQQPHVMGNVSLSHGHLITLMRKRPVVE</sequence>
<dbReference type="EMBL" id="JAMKFB020000227">
    <property type="protein sequence ID" value="KAL0151783.1"/>
    <property type="molecule type" value="Genomic_DNA"/>
</dbReference>
<protein>
    <submittedName>
        <fullName evidence="1">Uncharacterized protein</fullName>
    </submittedName>
</protein>
<accession>A0ABD0MRK0</accession>
<gene>
    <name evidence="1" type="ORF">M9458_052934</name>
</gene>
<dbReference type="Proteomes" id="UP001529510">
    <property type="component" value="Unassembled WGS sequence"/>
</dbReference>
<reference evidence="1 2" key="1">
    <citation type="submission" date="2024-05" db="EMBL/GenBank/DDBJ databases">
        <title>Genome sequencing and assembly of Indian major carp, Cirrhinus mrigala (Hamilton, 1822).</title>
        <authorList>
            <person name="Mohindra V."/>
            <person name="Chowdhury L.M."/>
            <person name="Lal K."/>
            <person name="Jena J.K."/>
        </authorList>
    </citation>
    <scope>NUCLEOTIDE SEQUENCE [LARGE SCALE GENOMIC DNA]</scope>
    <source>
        <strain evidence="1">CM1030</strain>
        <tissue evidence="1">Blood</tissue>
    </source>
</reference>
<evidence type="ECO:0000313" key="1">
    <source>
        <dbReference type="EMBL" id="KAL0151783.1"/>
    </source>
</evidence>
<organism evidence="1 2">
    <name type="scientific">Cirrhinus mrigala</name>
    <name type="common">Mrigala</name>
    <dbReference type="NCBI Taxonomy" id="683832"/>
    <lineage>
        <taxon>Eukaryota</taxon>
        <taxon>Metazoa</taxon>
        <taxon>Chordata</taxon>
        <taxon>Craniata</taxon>
        <taxon>Vertebrata</taxon>
        <taxon>Euteleostomi</taxon>
        <taxon>Actinopterygii</taxon>
        <taxon>Neopterygii</taxon>
        <taxon>Teleostei</taxon>
        <taxon>Ostariophysi</taxon>
        <taxon>Cypriniformes</taxon>
        <taxon>Cyprinidae</taxon>
        <taxon>Labeoninae</taxon>
        <taxon>Labeonini</taxon>
        <taxon>Cirrhinus</taxon>
    </lineage>
</organism>
<dbReference type="AlphaFoldDB" id="A0ABD0MRK0"/>
<proteinExistence type="predicted"/>
<keyword evidence="2" id="KW-1185">Reference proteome</keyword>
<evidence type="ECO:0000313" key="2">
    <source>
        <dbReference type="Proteomes" id="UP001529510"/>
    </source>
</evidence>
<comment type="caution">
    <text evidence="1">The sequence shown here is derived from an EMBL/GenBank/DDBJ whole genome shotgun (WGS) entry which is preliminary data.</text>
</comment>